<dbReference type="Gene3D" id="3.30.465.10">
    <property type="match status" value="1"/>
</dbReference>
<dbReference type="PATRIC" id="fig|1424334.3.peg.171"/>
<dbReference type="STRING" id="1424334.W822_00805"/>
<evidence type="ECO:0000313" key="6">
    <source>
        <dbReference type="Proteomes" id="UP000018733"/>
    </source>
</evidence>
<accession>V8QVW1</accession>
<dbReference type="Proteomes" id="UP000018733">
    <property type="component" value="Unassembled WGS sequence"/>
</dbReference>
<dbReference type="EMBL" id="AYXT01000001">
    <property type="protein sequence ID" value="ETF03792.1"/>
    <property type="molecule type" value="Genomic_DNA"/>
</dbReference>
<dbReference type="Pfam" id="PF00941">
    <property type="entry name" value="FAD_binding_5"/>
    <property type="match status" value="1"/>
</dbReference>
<dbReference type="InterPro" id="IPR016166">
    <property type="entry name" value="FAD-bd_PCMH"/>
</dbReference>
<keyword evidence="3" id="KW-0560">Oxidoreductase</keyword>
<dbReference type="Pfam" id="PF03450">
    <property type="entry name" value="CO_deh_flav_C"/>
    <property type="match status" value="1"/>
</dbReference>
<evidence type="ECO:0000256" key="1">
    <source>
        <dbReference type="ARBA" id="ARBA00022630"/>
    </source>
</evidence>
<evidence type="ECO:0000313" key="5">
    <source>
        <dbReference type="EMBL" id="ETF03792.1"/>
    </source>
</evidence>
<dbReference type="Gene3D" id="3.30.390.50">
    <property type="entry name" value="CO dehydrogenase flavoprotein, C-terminal domain"/>
    <property type="match status" value="1"/>
</dbReference>
<sequence length="301" mass="32509">MKAAPFEYVLAETTGHALEFLDQYGMEARTLAGGQSLVPMMAMRLARPAMLLDINRLVELKHVDISDNAVSMGATTRQRTIEDSVDVHKAIPLVRDALRWVGHTQTRNRGTIGGSLVHADPSAELPLAAVVLNAKLHLSSLAQGERQIDAQDFFLGPMFTVTSETECLTRIEWPVWQGNGIVTAFDETSMRHGDFAMASAACQLQIDEDGVCRRAAIGMGGVDGVPRSFPELAQELVGQRINPRMALEVAHCAAQQTEPGSDLHASAEYRRHLAVVMLSRVLAAASNSGPTDTTASAVQVQ</sequence>
<dbReference type="PANTHER" id="PTHR42659:SF2">
    <property type="entry name" value="XANTHINE DEHYDROGENASE SUBUNIT C-RELATED"/>
    <property type="match status" value="1"/>
</dbReference>
<protein>
    <submittedName>
        <fullName evidence="5">Molybdopterin dehydrogenase</fullName>
    </submittedName>
</protein>
<dbReference type="Gene3D" id="3.30.43.10">
    <property type="entry name" value="Uridine Diphospho-n-acetylenolpyruvylglucosamine Reductase, domain 2"/>
    <property type="match status" value="1"/>
</dbReference>
<dbReference type="InterPro" id="IPR051312">
    <property type="entry name" value="Diverse_Substr_Oxidored"/>
</dbReference>
<evidence type="ECO:0000256" key="2">
    <source>
        <dbReference type="ARBA" id="ARBA00022827"/>
    </source>
</evidence>
<comment type="caution">
    <text evidence="5">The sequence shown here is derived from an EMBL/GenBank/DDBJ whole genome shotgun (WGS) entry which is preliminary data.</text>
</comment>
<organism evidence="5 6">
    <name type="scientific">Advenella kashmirensis W13003</name>
    <dbReference type="NCBI Taxonomy" id="1424334"/>
    <lineage>
        <taxon>Bacteria</taxon>
        <taxon>Pseudomonadati</taxon>
        <taxon>Pseudomonadota</taxon>
        <taxon>Betaproteobacteria</taxon>
        <taxon>Burkholderiales</taxon>
        <taxon>Alcaligenaceae</taxon>
    </lineage>
</organism>
<dbReference type="InterPro" id="IPR016169">
    <property type="entry name" value="FAD-bd_PCMH_sub2"/>
</dbReference>
<dbReference type="SMART" id="SM01092">
    <property type="entry name" value="CO_deh_flav_C"/>
    <property type="match status" value="1"/>
</dbReference>
<feature type="domain" description="FAD-binding PCMH-type" evidence="4">
    <location>
        <begin position="1"/>
        <end position="178"/>
    </location>
</feature>
<dbReference type="PANTHER" id="PTHR42659">
    <property type="entry name" value="XANTHINE DEHYDROGENASE SUBUNIT C-RELATED"/>
    <property type="match status" value="1"/>
</dbReference>
<keyword evidence="2" id="KW-0274">FAD</keyword>
<evidence type="ECO:0000259" key="4">
    <source>
        <dbReference type="PROSITE" id="PS51387"/>
    </source>
</evidence>
<proteinExistence type="predicted"/>
<dbReference type="GO" id="GO:0071949">
    <property type="term" value="F:FAD binding"/>
    <property type="evidence" value="ECO:0007669"/>
    <property type="project" value="InterPro"/>
</dbReference>
<dbReference type="eggNOG" id="COG1319">
    <property type="taxonomic scope" value="Bacteria"/>
</dbReference>
<keyword evidence="6" id="KW-1185">Reference proteome</keyword>
<dbReference type="HOGENOM" id="CLU_058050_3_0_4"/>
<name>V8QVW1_9BURK</name>
<dbReference type="OrthoDB" id="9793944at2"/>
<dbReference type="SUPFAM" id="SSF55447">
    <property type="entry name" value="CO dehydrogenase flavoprotein C-terminal domain-like"/>
    <property type="match status" value="1"/>
</dbReference>
<evidence type="ECO:0000256" key="3">
    <source>
        <dbReference type="ARBA" id="ARBA00023002"/>
    </source>
</evidence>
<dbReference type="InterPro" id="IPR016167">
    <property type="entry name" value="FAD-bd_PCMH_sub1"/>
</dbReference>
<dbReference type="InterPro" id="IPR036318">
    <property type="entry name" value="FAD-bd_PCMH-like_sf"/>
</dbReference>
<reference evidence="5 6" key="1">
    <citation type="journal article" date="2014" name="Genome Announc.">
        <title>Draft Genome Sequence of Advenella kashmirensis Strain W13003, a Polycyclic Aromatic Hydrocarbon-Degrading Bacterium.</title>
        <authorList>
            <person name="Wang X."/>
            <person name="Jin D."/>
            <person name="Zhou L."/>
            <person name="Wu L."/>
            <person name="An W."/>
            <person name="Zhao L."/>
        </authorList>
    </citation>
    <scope>NUCLEOTIDE SEQUENCE [LARGE SCALE GENOMIC DNA]</scope>
    <source>
        <strain evidence="5 6">W13003</strain>
    </source>
</reference>
<dbReference type="PROSITE" id="PS51387">
    <property type="entry name" value="FAD_PCMH"/>
    <property type="match status" value="1"/>
</dbReference>
<dbReference type="GO" id="GO:0016491">
    <property type="term" value="F:oxidoreductase activity"/>
    <property type="evidence" value="ECO:0007669"/>
    <property type="project" value="UniProtKB-KW"/>
</dbReference>
<keyword evidence="1" id="KW-0285">Flavoprotein</keyword>
<dbReference type="InterPro" id="IPR005107">
    <property type="entry name" value="CO_DH_flav_C"/>
</dbReference>
<dbReference type="AlphaFoldDB" id="V8QVW1"/>
<dbReference type="SUPFAM" id="SSF56176">
    <property type="entry name" value="FAD-binding/transporter-associated domain-like"/>
    <property type="match status" value="1"/>
</dbReference>
<dbReference type="RefSeq" id="WP_024003232.1">
    <property type="nucleotide sequence ID" value="NZ_KI650979.1"/>
</dbReference>
<gene>
    <name evidence="5" type="ORF">W822_00805</name>
</gene>
<dbReference type="InterPro" id="IPR036683">
    <property type="entry name" value="CO_DH_flav_C_dom_sf"/>
</dbReference>
<dbReference type="InterPro" id="IPR002346">
    <property type="entry name" value="Mopterin_DH_FAD-bd"/>
</dbReference>